<dbReference type="NCBIfam" id="NF006615">
    <property type="entry name" value="PRK09182.1"/>
    <property type="match status" value="1"/>
</dbReference>
<sequence length="299" mass="33466">MSQPLDSIAAVLEGTGEYRVLRRLSPITGCGDAPDEPTFIGLALDTETTGLDPMVDEVIELGIVKFEYGASGRIYRVLDTFNQLQQPSRPIPPEVTRLTGITDADVAGRTIDDTAVEALAADAAVVIAHNALFDRQMCERRWPIFAERNWACSCHQVPWRVEGHEGQKLGYLLNDFGCFHAGHRAIDDCHALLVLLSQPLRSSGRLALACLLETARKPTVRLWAKGSPIETKDLLKARSYRWSGRRRCWYIDLDEDQLEVERTFLGQQIYGRPVSDLPADRFTARDRFSMRTNPEIAAV</sequence>
<keyword evidence="4" id="KW-0540">Nuclease</keyword>
<dbReference type="InterPro" id="IPR013520">
    <property type="entry name" value="Ribonucl_H"/>
</dbReference>
<dbReference type="SMART" id="SM00479">
    <property type="entry name" value="EXOIII"/>
    <property type="match status" value="1"/>
</dbReference>
<dbReference type="AlphaFoldDB" id="A0AA37HPB3"/>
<dbReference type="FunFam" id="3.30.420.10:FF:000045">
    <property type="entry name" value="3'-5' exonuclease DinG"/>
    <property type="match status" value="1"/>
</dbReference>
<dbReference type="InterPro" id="IPR012337">
    <property type="entry name" value="RNaseH-like_sf"/>
</dbReference>
<dbReference type="InterPro" id="IPR036397">
    <property type="entry name" value="RNaseH_sf"/>
</dbReference>
<dbReference type="GO" id="GO:0008408">
    <property type="term" value="F:3'-5' exonuclease activity"/>
    <property type="evidence" value="ECO:0007669"/>
    <property type="project" value="TreeGrafter"/>
</dbReference>
<evidence type="ECO:0000256" key="1">
    <source>
        <dbReference type="ARBA" id="ARBA00025483"/>
    </source>
</evidence>
<reference evidence="4" key="2">
    <citation type="submission" date="2021-08" db="EMBL/GenBank/DDBJ databases">
        <authorList>
            <person name="Tani A."/>
            <person name="Ola A."/>
            <person name="Ogura Y."/>
            <person name="Katsura K."/>
            <person name="Hayashi T."/>
        </authorList>
    </citation>
    <scope>NUCLEOTIDE SEQUENCE</scope>
    <source>
        <strain evidence="4">NBRC 103626</strain>
    </source>
</reference>
<evidence type="ECO:0000313" key="4">
    <source>
        <dbReference type="EMBL" id="GJD79056.1"/>
    </source>
</evidence>
<name>A0AA37HPB3_9HYPH</name>
<comment type="function">
    <text evidence="1">DNA polymerase III is a complex, multichain enzyme responsible for most of the replicative synthesis in bacteria. The epsilon subunit contain the editing function and is a proofreading 3'-5' exonuclease.</text>
</comment>
<feature type="domain" description="Exonuclease" evidence="3">
    <location>
        <begin position="42"/>
        <end position="205"/>
    </location>
</feature>
<dbReference type="PANTHER" id="PTHR30231">
    <property type="entry name" value="DNA POLYMERASE III SUBUNIT EPSILON"/>
    <property type="match status" value="1"/>
</dbReference>
<dbReference type="SUPFAM" id="SSF53098">
    <property type="entry name" value="Ribonuclease H-like"/>
    <property type="match status" value="1"/>
</dbReference>
<dbReference type="PANTHER" id="PTHR30231:SF37">
    <property type="entry name" value="EXODEOXYRIBONUCLEASE 10"/>
    <property type="match status" value="1"/>
</dbReference>
<keyword evidence="4" id="KW-0269">Exonuclease</keyword>
<dbReference type="RefSeq" id="WP_238302919.1">
    <property type="nucleotide sequence ID" value="NZ_BPQM01000052.1"/>
</dbReference>
<dbReference type="GO" id="GO:0045004">
    <property type="term" value="P:DNA replication proofreading"/>
    <property type="evidence" value="ECO:0007669"/>
    <property type="project" value="TreeGrafter"/>
</dbReference>
<accession>A0AA37HPB3</accession>
<dbReference type="EMBL" id="BPQM01000052">
    <property type="protein sequence ID" value="GJD79056.1"/>
    <property type="molecule type" value="Genomic_DNA"/>
</dbReference>
<keyword evidence="4" id="KW-0378">Hydrolase</keyword>
<dbReference type="GO" id="GO:0003676">
    <property type="term" value="F:nucleic acid binding"/>
    <property type="evidence" value="ECO:0007669"/>
    <property type="project" value="InterPro"/>
</dbReference>
<dbReference type="Gene3D" id="3.30.420.10">
    <property type="entry name" value="Ribonuclease H-like superfamily/Ribonuclease H"/>
    <property type="match status" value="1"/>
</dbReference>
<dbReference type="GO" id="GO:0005829">
    <property type="term" value="C:cytosol"/>
    <property type="evidence" value="ECO:0007669"/>
    <property type="project" value="TreeGrafter"/>
</dbReference>
<dbReference type="Pfam" id="PF00929">
    <property type="entry name" value="RNase_T"/>
    <property type="match status" value="1"/>
</dbReference>
<dbReference type="CDD" id="cd06127">
    <property type="entry name" value="DEDDh"/>
    <property type="match status" value="1"/>
</dbReference>
<keyword evidence="5" id="KW-1185">Reference proteome</keyword>
<evidence type="ECO:0000259" key="3">
    <source>
        <dbReference type="SMART" id="SM00479"/>
    </source>
</evidence>
<comment type="subunit">
    <text evidence="2">DNA polymerase III contains a core (composed of alpha, epsilon and theta chains) that associates with a tau subunit. This core dimerizes to form the POLIII' complex. PolIII' associates with the gamma complex (composed of gamma, delta, delta', psi and chi chains) and with the beta chain to form the complete DNA polymerase III complex.</text>
</comment>
<evidence type="ECO:0000256" key="2">
    <source>
        <dbReference type="ARBA" id="ARBA00026073"/>
    </source>
</evidence>
<comment type="caution">
    <text evidence="4">The sequence shown here is derived from an EMBL/GenBank/DDBJ whole genome shotgun (WGS) entry which is preliminary data.</text>
</comment>
<protein>
    <submittedName>
        <fullName evidence="4">3'-5' exonuclease DinG</fullName>
    </submittedName>
</protein>
<reference evidence="4" key="1">
    <citation type="journal article" date="2016" name="Front. Microbiol.">
        <title>Genome Sequence of the Piezophilic, Mesophilic Sulfate-Reducing Bacterium Desulfovibrio indicus J2T.</title>
        <authorList>
            <person name="Cao J."/>
            <person name="Maignien L."/>
            <person name="Shao Z."/>
            <person name="Alain K."/>
            <person name="Jebbar M."/>
        </authorList>
    </citation>
    <scope>NUCLEOTIDE SEQUENCE</scope>
    <source>
        <strain evidence="4">NBRC 103626</strain>
    </source>
</reference>
<dbReference type="Proteomes" id="UP001055108">
    <property type="component" value="Unassembled WGS sequence"/>
</dbReference>
<gene>
    <name evidence="4" type="primary">dinG_2</name>
    <name evidence="4" type="ORF">NBEOAGPD_2276</name>
</gene>
<organism evidence="4 5">
    <name type="scientific">Methylobacterium gregans</name>
    <dbReference type="NCBI Taxonomy" id="374424"/>
    <lineage>
        <taxon>Bacteria</taxon>
        <taxon>Pseudomonadati</taxon>
        <taxon>Pseudomonadota</taxon>
        <taxon>Alphaproteobacteria</taxon>
        <taxon>Hyphomicrobiales</taxon>
        <taxon>Methylobacteriaceae</taxon>
        <taxon>Methylobacterium</taxon>
    </lineage>
</organism>
<evidence type="ECO:0000313" key="5">
    <source>
        <dbReference type="Proteomes" id="UP001055108"/>
    </source>
</evidence>
<proteinExistence type="predicted"/>